<feature type="transmembrane region" description="Helical" evidence="7">
    <location>
        <begin position="241"/>
        <end position="265"/>
    </location>
</feature>
<dbReference type="Proteomes" id="UP000008281">
    <property type="component" value="Unassembled WGS sequence"/>
</dbReference>
<proteinExistence type="inferred from homology"/>
<evidence type="ECO:0000256" key="3">
    <source>
        <dbReference type="ARBA" id="ARBA00022692"/>
    </source>
</evidence>
<dbReference type="GO" id="GO:0030003">
    <property type="term" value="P:intracellular monoatomic cation homeostasis"/>
    <property type="evidence" value="ECO:0007669"/>
    <property type="project" value="TreeGrafter"/>
</dbReference>
<dbReference type="RefSeq" id="XP_003103554.2">
    <property type="nucleotide sequence ID" value="XM_003103506.2"/>
</dbReference>
<name>E3MK52_CAERE</name>
<dbReference type="CTD" id="9818902"/>
<dbReference type="HOGENOM" id="CLU_015114_13_4_1"/>
<dbReference type="GeneID" id="9818902"/>
<protein>
    <submittedName>
        <fullName evidence="8">CRE-TAG-141 protein</fullName>
    </submittedName>
</protein>
<evidence type="ECO:0000256" key="5">
    <source>
        <dbReference type="ARBA" id="ARBA00023136"/>
    </source>
</evidence>
<evidence type="ECO:0000313" key="9">
    <source>
        <dbReference type="Proteomes" id="UP000008281"/>
    </source>
</evidence>
<dbReference type="EMBL" id="DS268451">
    <property type="protein sequence ID" value="EFP03928.1"/>
    <property type="molecule type" value="Genomic_DNA"/>
</dbReference>
<feature type="transmembrane region" description="Helical" evidence="7">
    <location>
        <begin position="123"/>
        <end position="145"/>
    </location>
</feature>
<feature type="compositionally biased region" description="Basic and acidic residues" evidence="6">
    <location>
        <begin position="187"/>
        <end position="202"/>
    </location>
</feature>
<feature type="transmembrane region" description="Helical" evidence="7">
    <location>
        <begin position="285"/>
        <end position="308"/>
    </location>
</feature>
<dbReference type="PANTHER" id="PTHR12191">
    <property type="entry name" value="SOLUTE CARRIER FAMILY 39"/>
    <property type="match status" value="1"/>
</dbReference>
<keyword evidence="3 7" id="KW-0812">Transmembrane</keyword>
<dbReference type="AlphaFoldDB" id="E3MK52"/>
<feature type="region of interest" description="Disordered" evidence="6">
    <location>
        <begin position="171"/>
        <end position="202"/>
    </location>
</feature>
<dbReference type="OMA" id="CANCRHT"/>
<keyword evidence="9" id="KW-1185">Reference proteome</keyword>
<dbReference type="InParanoid" id="E3MK52"/>
<feature type="transmembrane region" description="Helical" evidence="7">
    <location>
        <begin position="320"/>
        <end position="339"/>
    </location>
</feature>
<dbReference type="InterPro" id="IPR003689">
    <property type="entry name" value="ZIP"/>
</dbReference>
<dbReference type="GO" id="GO:0005886">
    <property type="term" value="C:plasma membrane"/>
    <property type="evidence" value="ECO:0007669"/>
    <property type="project" value="TreeGrafter"/>
</dbReference>
<feature type="region of interest" description="Disordered" evidence="6">
    <location>
        <begin position="75"/>
        <end position="103"/>
    </location>
</feature>
<evidence type="ECO:0000256" key="7">
    <source>
        <dbReference type="SAM" id="Phobius"/>
    </source>
</evidence>
<dbReference type="GO" id="GO:0140410">
    <property type="term" value="F:monoatomic cation:bicarbonate symporter activity"/>
    <property type="evidence" value="ECO:0007669"/>
    <property type="project" value="TreeGrafter"/>
</dbReference>
<dbReference type="GO" id="GO:0005385">
    <property type="term" value="F:zinc ion transmembrane transporter activity"/>
    <property type="evidence" value="ECO:0007669"/>
    <property type="project" value="TreeGrafter"/>
</dbReference>
<accession>E3MK52</accession>
<feature type="compositionally biased region" description="Low complexity" evidence="6">
    <location>
        <begin position="171"/>
        <end position="184"/>
    </location>
</feature>
<sequence>MSSDSPETFSVILYGVISVTVVSLLSLGGACLGPLMTKDSKNRWLHFFLAMAISTLSSDAILHIIPQVLGVHSHSHGHAHEHHDNSSHENVTAGHGHSHHHDHDADEENEVFWYTVTSSRRNLLRLSVIVLSIYFLYFVEFFMLYRKTHLHYCAPSTKSFVANSPSSEVKSSLSNSSVVEDNNNGGDTKEKRRNSVELEKPREQGGHELISLREDDDDAGEICGLKPRALIILFGDGLHNLVDGIAIGASFMVSLKLGFITTIAVVCHELPHEIGDLAVLIDSGLSMVTALILNLISALTAYIGLFIAISLGKDEEIETILLAITAGMFLYVAWVDMLSHLKHDALMADHWMVTSILQIAGFIVGFALIFGLGWFEHLLEGEH</sequence>
<feature type="transmembrane region" description="Helical" evidence="7">
    <location>
        <begin position="44"/>
        <end position="65"/>
    </location>
</feature>
<dbReference type="eggNOG" id="KOG2693">
    <property type="taxonomic scope" value="Eukaryota"/>
</dbReference>
<feature type="transmembrane region" description="Helical" evidence="7">
    <location>
        <begin position="351"/>
        <end position="375"/>
    </location>
</feature>
<comment type="subcellular location">
    <subcellularLocation>
        <location evidence="1">Membrane</location>
        <topology evidence="1">Multi-pass membrane protein</topology>
    </subcellularLocation>
</comment>
<evidence type="ECO:0000256" key="1">
    <source>
        <dbReference type="ARBA" id="ARBA00004141"/>
    </source>
</evidence>
<dbReference type="STRING" id="31234.E3MK52"/>
<keyword evidence="5 7" id="KW-0472">Membrane</keyword>
<evidence type="ECO:0000256" key="4">
    <source>
        <dbReference type="ARBA" id="ARBA00022989"/>
    </source>
</evidence>
<dbReference type="Pfam" id="PF02535">
    <property type="entry name" value="Zip"/>
    <property type="match status" value="1"/>
</dbReference>
<dbReference type="OrthoDB" id="200954at2759"/>
<evidence type="ECO:0000256" key="2">
    <source>
        <dbReference type="ARBA" id="ARBA00006939"/>
    </source>
</evidence>
<gene>
    <name evidence="8" type="primary">Cre-tag-141</name>
    <name evidence="8" type="ORF">CRE_28800</name>
</gene>
<dbReference type="KEGG" id="crq:GCK72_012004"/>
<dbReference type="InterPro" id="IPR050799">
    <property type="entry name" value="ZIP_Transporter"/>
</dbReference>
<comment type="similarity">
    <text evidence="2">Belongs to the ZIP transporter (TC 2.A.5) family.</text>
</comment>
<dbReference type="PANTHER" id="PTHR12191:SF37">
    <property type="entry name" value="ZINC TRANSPORTER FOI"/>
    <property type="match status" value="1"/>
</dbReference>
<reference evidence="8" key="1">
    <citation type="submission" date="2007-07" db="EMBL/GenBank/DDBJ databases">
        <title>PCAP assembly of the Caenorhabditis remanei genome.</title>
        <authorList>
            <consortium name="The Caenorhabditis remanei Sequencing Consortium"/>
            <person name="Wilson R.K."/>
        </authorList>
    </citation>
    <scope>NUCLEOTIDE SEQUENCE [LARGE SCALE GENOMIC DNA]</scope>
    <source>
        <strain evidence="8">PB4641</strain>
    </source>
</reference>
<organism evidence="9">
    <name type="scientific">Caenorhabditis remanei</name>
    <name type="common">Caenorhabditis vulgaris</name>
    <dbReference type="NCBI Taxonomy" id="31234"/>
    <lineage>
        <taxon>Eukaryota</taxon>
        <taxon>Metazoa</taxon>
        <taxon>Ecdysozoa</taxon>
        <taxon>Nematoda</taxon>
        <taxon>Chromadorea</taxon>
        <taxon>Rhabditida</taxon>
        <taxon>Rhabditina</taxon>
        <taxon>Rhabditomorpha</taxon>
        <taxon>Rhabditoidea</taxon>
        <taxon>Rhabditidae</taxon>
        <taxon>Peloderinae</taxon>
        <taxon>Caenorhabditis</taxon>
    </lineage>
</organism>
<keyword evidence="4 7" id="KW-1133">Transmembrane helix</keyword>
<evidence type="ECO:0000256" key="6">
    <source>
        <dbReference type="SAM" id="MobiDB-lite"/>
    </source>
</evidence>
<dbReference type="FunCoup" id="E3MK52">
    <property type="interactions" value="55"/>
</dbReference>
<evidence type="ECO:0000313" key="8">
    <source>
        <dbReference type="EMBL" id="EFP03928.1"/>
    </source>
</evidence>
<feature type="transmembrane region" description="Helical" evidence="7">
    <location>
        <begin position="12"/>
        <end position="32"/>
    </location>
</feature>
<dbReference type="GO" id="GO:0071578">
    <property type="term" value="P:zinc ion import across plasma membrane"/>
    <property type="evidence" value="ECO:0007669"/>
    <property type="project" value="TreeGrafter"/>
</dbReference>